<gene>
    <name evidence="1" type="ORF">O1611_g1429</name>
</gene>
<keyword evidence="2" id="KW-1185">Reference proteome</keyword>
<evidence type="ECO:0000313" key="1">
    <source>
        <dbReference type="EMBL" id="KAJ8132196.1"/>
    </source>
</evidence>
<evidence type="ECO:0000313" key="2">
    <source>
        <dbReference type="Proteomes" id="UP001153332"/>
    </source>
</evidence>
<reference evidence="1" key="1">
    <citation type="submission" date="2022-12" db="EMBL/GenBank/DDBJ databases">
        <title>Genome Sequence of Lasiodiplodia mahajangana.</title>
        <authorList>
            <person name="Buettner E."/>
        </authorList>
    </citation>
    <scope>NUCLEOTIDE SEQUENCE</scope>
    <source>
        <strain evidence="1">VT137</strain>
    </source>
</reference>
<sequence length="437" mass="49234">MASSSSSSSSLTLLRPSAESPVMPTEVSRLVTMLDRGDSIDQIFDELAVSHLFDCIEDKRWLTEHASVMGELLNSMSRPLLRCILTGSLGPDLYDKHMFGKKNWEHVLDINGPGAYAMFSFVRGRKGKWLCVREIKALISLLGDYRDAIEVCDTFQQDDIYGDSQLDDVQRAVVAEAMKIDDAARTNKQNLTPEDVAHFIPRFKSSSKGSGYISDMIKMLERRCLPGVDQEVWQCQSPLLVGNAGNMGQRTVDHFPNNSLSKTAKLWGLMLSCFSVMGLDYEIEAVPLFRAWKDGKQVNMAEVLGTVLAGSMVSVSGLNVKQPGTRFEEARTDTWGFENSKKHVFADKPWFKTNLRLSILKSEHNAEAMKQLEEGRKELARVEKEVIEVAKQVEEAKQRRDKAWEEFQKAMTEATKSADRAEEFLAQYEGDKWPGRN</sequence>
<dbReference type="Proteomes" id="UP001153332">
    <property type="component" value="Unassembled WGS sequence"/>
</dbReference>
<accession>A0ACC2JXQ4</accession>
<name>A0ACC2JXQ4_9PEZI</name>
<organism evidence="1 2">
    <name type="scientific">Lasiodiplodia mahajangana</name>
    <dbReference type="NCBI Taxonomy" id="1108764"/>
    <lineage>
        <taxon>Eukaryota</taxon>
        <taxon>Fungi</taxon>
        <taxon>Dikarya</taxon>
        <taxon>Ascomycota</taxon>
        <taxon>Pezizomycotina</taxon>
        <taxon>Dothideomycetes</taxon>
        <taxon>Dothideomycetes incertae sedis</taxon>
        <taxon>Botryosphaeriales</taxon>
        <taxon>Botryosphaeriaceae</taxon>
        <taxon>Lasiodiplodia</taxon>
    </lineage>
</organism>
<comment type="caution">
    <text evidence="1">The sequence shown here is derived from an EMBL/GenBank/DDBJ whole genome shotgun (WGS) entry which is preliminary data.</text>
</comment>
<proteinExistence type="predicted"/>
<protein>
    <submittedName>
        <fullName evidence="1">Uncharacterized protein</fullName>
    </submittedName>
</protein>
<dbReference type="EMBL" id="JAPUUL010000165">
    <property type="protein sequence ID" value="KAJ8132196.1"/>
    <property type="molecule type" value="Genomic_DNA"/>
</dbReference>